<evidence type="ECO:0000313" key="1">
    <source>
        <dbReference type="EMBL" id="KIK34344.1"/>
    </source>
</evidence>
<sequence>MFSRIQISAKYHINNLVSTVIRLTYRCDGPLQIGTPRLSQDMNADDYFFNE</sequence>
<accession>A0A0D0A883</accession>
<keyword evidence="2" id="KW-1185">Reference proteome</keyword>
<name>A0A0D0A883_9AGAM</name>
<gene>
    <name evidence="1" type="ORF">CY34DRAFT_812993</name>
</gene>
<dbReference type="Proteomes" id="UP000054485">
    <property type="component" value="Unassembled WGS sequence"/>
</dbReference>
<proteinExistence type="predicted"/>
<organism evidence="1 2">
    <name type="scientific">Suillus luteus UH-Slu-Lm8-n1</name>
    <dbReference type="NCBI Taxonomy" id="930992"/>
    <lineage>
        <taxon>Eukaryota</taxon>
        <taxon>Fungi</taxon>
        <taxon>Dikarya</taxon>
        <taxon>Basidiomycota</taxon>
        <taxon>Agaricomycotina</taxon>
        <taxon>Agaricomycetes</taxon>
        <taxon>Agaricomycetidae</taxon>
        <taxon>Boletales</taxon>
        <taxon>Suillineae</taxon>
        <taxon>Suillaceae</taxon>
        <taxon>Suillus</taxon>
    </lineage>
</organism>
<reference evidence="2" key="2">
    <citation type="submission" date="2015-01" db="EMBL/GenBank/DDBJ databases">
        <title>Evolutionary Origins and Diversification of the Mycorrhizal Mutualists.</title>
        <authorList>
            <consortium name="DOE Joint Genome Institute"/>
            <consortium name="Mycorrhizal Genomics Consortium"/>
            <person name="Kohler A."/>
            <person name="Kuo A."/>
            <person name="Nagy L.G."/>
            <person name="Floudas D."/>
            <person name="Copeland A."/>
            <person name="Barry K.W."/>
            <person name="Cichocki N."/>
            <person name="Veneault-Fourrey C."/>
            <person name="LaButti K."/>
            <person name="Lindquist E.A."/>
            <person name="Lipzen A."/>
            <person name="Lundell T."/>
            <person name="Morin E."/>
            <person name="Murat C."/>
            <person name="Riley R."/>
            <person name="Ohm R."/>
            <person name="Sun H."/>
            <person name="Tunlid A."/>
            <person name="Henrissat B."/>
            <person name="Grigoriev I.V."/>
            <person name="Hibbett D.S."/>
            <person name="Martin F."/>
        </authorList>
    </citation>
    <scope>NUCLEOTIDE SEQUENCE [LARGE SCALE GENOMIC DNA]</scope>
    <source>
        <strain evidence="2">UH-Slu-Lm8-n1</strain>
    </source>
</reference>
<reference evidence="1 2" key="1">
    <citation type="submission" date="2014-04" db="EMBL/GenBank/DDBJ databases">
        <authorList>
            <consortium name="DOE Joint Genome Institute"/>
            <person name="Kuo A."/>
            <person name="Ruytinx J."/>
            <person name="Rineau F."/>
            <person name="Colpaert J."/>
            <person name="Kohler A."/>
            <person name="Nagy L.G."/>
            <person name="Floudas D."/>
            <person name="Copeland A."/>
            <person name="Barry K.W."/>
            <person name="Cichocki N."/>
            <person name="Veneault-Fourrey C."/>
            <person name="LaButti K."/>
            <person name="Lindquist E.A."/>
            <person name="Lipzen A."/>
            <person name="Lundell T."/>
            <person name="Morin E."/>
            <person name="Murat C."/>
            <person name="Sun H."/>
            <person name="Tunlid A."/>
            <person name="Henrissat B."/>
            <person name="Grigoriev I.V."/>
            <person name="Hibbett D.S."/>
            <person name="Martin F."/>
            <person name="Nordberg H.P."/>
            <person name="Cantor M.N."/>
            <person name="Hua S.X."/>
        </authorList>
    </citation>
    <scope>NUCLEOTIDE SEQUENCE [LARGE SCALE GENOMIC DNA]</scope>
    <source>
        <strain evidence="1 2">UH-Slu-Lm8-n1</strain>
    </source>
</reference>
<evidence type="ECO:0000313" key="2">
    <source>
        <dbReference type="Proteomes" id="UP000054485"/>
    </source>
</evidence>
<dbReference type="AlphaFoldDB" id="A0A0D0A883"/>
<dbReference type="EMBL" id="KN835768">
    <property type="protein sequence ID" value="KIK34344.1"/>
    <property type="molecule type" value="Genomic_DNA"/>
</dbReference>
<protein>
    <submittedName>
        <fullName evidence="1">Uncharacterized protein</fullName>
    </submittedName>
</protein>
<dbReference type="HOGENOM" id="CLU_3108029_0_0_1"/>
<dbReference type="InParanoid" id="A0A0D0A883"/>